<evidence type="ECO:0000313" key="3">
    <source>
        <dbReference type="EMBL" id="CAH0374794.1"/>
    </source>
</evidence>
<dbReference type="InterPro" id="IPR046336">
    <property type="entry name" value="Lon_prtase_N_sf"/>
</dbReference>
<keyword evidence="4" id="KW-1185">Reference proteome</keyword>
<dbReference type="SUPFAM" id="SSF88697">
    <property type="entry name" value="PUA domain-like"/>
    <property type="match status" value="1"/>
</dbReference>
<name>A0A8J2SXI0_9STRA</name>
<dbReference type="InterPro" id="IPR015947">
    <property type="entry name" value="PUA-like_sf"/>
</dbReference>
<dbReference type="Pfam" id="PF02190">
    <property type="entry name" value="LON_substr_bdg"/>
    <property type="match status" value="1"/>
</dbReference>
<sequence>MPPRRVLSLLAIAQVNALAATTTKRLPLMPFGADEVLIPGQSRYLHLYEARFLSLFEYCTRECDDDVVLGFFAGDSALLRCATRARVDAWERLDVGVGVTVRGVARCTISDVERYNDQPFMVADVGVLEDADAVNAPSSDANEAAAVDVVSELADEVDELSSRHDIAASRENELAVDPRAMNSPDEVTRRTTSLTQRAAELASSARPGDCDRNELLSFLALEGAPPDVKLKMLASTSRAERLAAARGELERQKAELAAKASLKSLNLSWGDDDEGS</sequence>
<dbReference type="PANTHER" id="PTHR46732">
    <property type="entry name" value="ATP-DEPENDENT PROTEASE LA (LON) DOMAIN PROTEIN"/>
    <property type="match status" value="1"/>
</dbReference>
<feature type="domain" description="Lon N-terminal" evidence="2">
    <location>
        <begin position="26"/>
        <end position="242"/>
    </location>
</feature>
<dbReference type="AlphaFoldDB" id="A0A8J2SXI0"/>
<evidence type="ECO:0000313" key="4">
    <source>
        <dbReference type="Proteomes" id="UP000789595"/>
    </source>
</evidence>
<accession>A0A8J2SXI0</accession>
<dbReference type="EMBL" id="CAKKNE010000004">
    <property type="protein sequence ID" value="CAH0374794.1"/>
    <property type="molecule type" value="Genomic_DNA"/>
</dbReference>
<gene>
    <name evidence="3" type="ORF">PECAL_4P20970</name>
</gene>
<feature type="signal peptide" evidence="1">
    <location>
        <begin position="1"/>
        <end position="19"/>
    </location>
</feature>
<dbReference type="Proteomes" id="UP000789595">
    <property type="component" value="Unassembled WGS sequence"/>
</dbReference>
<dbReference type="Gene3D" id="2.30.130.40">
    <property type="entry name" value="LON domain-like"/>
    <property type="match status" value="1"/>
</dbReference>
<comment type="caution">
    <text evidence="3">The sequence shown here is derived from an EMBL/GenBank/DDBJ whole genome shotgun (WGS) entry which is preliminary data.</text>
</comment>
<keyword evidence="1" id="KW-0732">Signal</keyword>
<evidence type="ECO:0000256" key="1">
    <source>
        <dbReference type="SAM" id="SignalP"/>
    </source>
</evidence>
<reference evidence="3" key="1">
    <citation type="submission" date="2021-11" db="EMBL/GenBank/DDBJ databases">
        <authorList>
            <consortium name="Genoscope - CEA"/>
            <person name="William W."/>
        </authorList>
    </citation>
    <scope>NUCLEOTIDE SEQUENCE</scope>
</reference>
<protein>
    <recommendedName>
        <fullName evidence="2">Lon N-terminal domain-containing protein</fullName>
    </recommendedName>
</protein>
<feature type="chain" id="PRO_5035317588" description="Lon N-terminal domain-containing protein" evidence="1">
    <location>
        <begin position="20"/>
        <end position="276"/>
    </location>
</feature>
<dbReference type="InterPro" id="IPR003111">
    <property type="entry name" value="Lon_prtase_N"/>
</dbReference>
<dbReference type="PANTHER" id="PTHR46732:SF5">
    <property type="entry name" value="ATP-DEPENDENT PROTEASE LA (LON) DOMAIN PROTEIN"/>
    <property type="match status" value="1"/>
</dbReference>
<dbReference type="OrthoDB" id="40349at2759"/>
<proteinExistence type="predicted"/>
<evidence type="ECO:0000259" key="2">
    <source>
        <dbReference type="Pfam" id="PF02190"/>
    </source>
</evidence>
<organism evidence="3 4">
    <name type="scientific">Pelagomonas calceolata</name>
    <dbReference type="NCBI Taxonomy" id="35677"/>
    <lineage>
        <taxon>Eukaryota</taxon>
        <taxon>Sar</taxon>
        <taxon>Stramenopiles</taxon>
        <taxon>Ochrophyta</taxon>
        <taxon>Pelagophyceae</taxon>
        <taxon>Pelagomonadales</taxon>
        <taxon>Pelagomonadaceae</taxon>
        <taxon>Pelagomonas</taxon>
    </lineage>
</organism>